<dbReference type="Pfam" id="PF00106">
    <property type="entry name" value="adh_short"/>
    <property type="match status" value="1"/>
</dbReference>
<reference evidence="4 5" key="1">
    <citation type="submission" date="2015-01" db="EMBL/GenBank/DDBJ databases">
        <title>The Genome Sequence of Capronia semiimmersa CBS27337.</title>
        <authorList>
            <consortium name="The Broad Institute Genomics Platform"/>
            <person name="Cuomo C."/>
            <person name="de Hoog S."/>
            <person name="Gorbushina A."/>
            <person name="Stielow B."/>
            <person name="Teixiera M."/>
            <person name="Abouelleil A."/>
            <person name="Chapman S.B."/>
            <person name="Priest M."/>
            <person name="Young S.K."/>
            <person name="Wortman J."/>
            <person name="Nusbaum C."/>
            <person name="Birren B."/>
        </authorList>
    </citation>
    <scope>NUCLEOTIDE SEQUENCE [LARGE SCALE GENOMIC DNA]</scope>
    <source>
        <strain evidence="4 5">CBS 27337</strain>
    </source>
</reference>
<evidence type="ECO:0008006" key="6">
    <source>
        <dbReference type="Google" id="ProtNLM"/>
    </source>
</evidence>
<protein>
    <recommendedName>
        <fullName evidence="6">Ketoreductase (KR) domain-containing protein</fullName>
    </recommendedName>
</protein>
<name>A0A0D2GH36_9EURO</name>
<dbReference type="SUPFAM" id="SSF51735">
    <property type="entry name" value="NAD(P)-binding Rossmann-fold domains"/>
    <property type="match status" value="1"/>
</dbReference>
<evidence type="ECO:0000313" key="4">
    <source>
        <dbReference type="EMBL" id="KIW71549.1"/>
    </source>
</evidence>
<dbReference type="PANTHER" id="PTHR24320">
    <property type="entry name" value="RETINOL DEHYDROGENASE"/>
    <property type="match status" value="1"/>
</dbReference>
<dbReference type="InterPro" id="IPR002347">
    <property type="entry name" value="SDR_fam"/>
</dbReference>
<accession>A0A0D2GH36</accession>
<proteinExistence type="inferred from homology"/>
<keyword evidence="2" id="KW-0521">NADP</keyword>
<dbReference type="PANTHER" id="PTHR24320:SF199">
    <property type="entry name" value="GLYCOSYLTRANSFERASE FAMILY PROTEIN (AFU_ORTHOLOGUE AFUA_2G15915)"/>
    <property type="match status" value="1"/>
</dbReference>
<dbReference type="Gene3D" id="3.40.50.720">
    <property type="entry name" value="NAD(P)-binding Rossmann-like Domain"/>
    <property type="match status" value="1"/>
</dbReference>
<sequence length="414" mass="45139">MCKVQTSRSALQAVSHSYKKQAVEQTSKRSFKPRRPSLAFATSSHPIHCQLENSSQAFSFPEIRPINTGVSPAPEKHILVTMSTKPSKTVLITGGNGALGSHIAFEIAKTHPEVFFILTSRRDNDAQAQKITAELRNEGVTAFEFLTLNLASFDSVKGFAAKVAEKVRSKAIPPVAVQVNSAAYSSYEMDEKTVDGFDPVYQTNVLSPFLLTVLLLEEAFQVVDGAPRGKIIYITSETVSMGKIDFFDTWAPTEQMPVGSSLPVMKGLTRYGSSKLIGDVAMYTLREKLSEGRNKGVNFFSLDPGGMNHNSNLSRGKMPTALKLSANVLGVLGPLVRLFKKNLINHPSVPAAAVAKAAFDASTDGSEKEVYFMLDEQIGLGHIAKAMSEHKEKVFQQVLKDTGLSITRIDRLRG</sequence>
<dbReference type="GO" id="GO:0016491">
    <property type="term" value="F:oxidoreductase activity"/>
    <property type="evidence" value="ECO:0007669"/>
    <property type="project" value="UniProtKB-KW"/>
</dbReference>
<evidence type="ECO:0000256" key="2">
    <source>
        <dbReference type="ARBA" id="ARBA00022857"/>
    </source>
</evidence>
<evidence type="ECO:0000313" key="5">
    <source>
        <dbReference type="Proteomes" id="UP000054266"/>
    </source>
</evidence>
<comment type="similarity">
    <text evidence="1">Belongs to the short-chain dehydrogenases/reductases (SDR) family.</text>
</comment>
<dbReference type="AlphaFoldDB" id="A0A0D2GH36"/>
<dbReference type="EMBL" id="KN846957">
    <property type="protein sequence ID" value="KIW71549.1"/>
    <property type="molecule type" value="Genomic_DNA"/>
</dbReference>
<dbReference type="Proteomes" id="UP000054266">
    <property type="component" value="Unassembled WGS sequence"/>
</dbReference>
<organism evidence="4 5">
    <name type="scientific">Phialophora macrospora</name>
    <dbReference type="NCBI Taxonomy" id="1851006"/>
    <lineage>
        <taxon>Eukaryota</taxon>
        <taxon>Fungi</taxon>
        <taxon>Dikarya</taxon>
        <taxon>Ascomycota</taxon>
        <taxon>Pezizomycotina</taxon>
        <taxon>Eurotiomycetes</taxon>
        <taxon>Chaetothyriomycetidae</taxon>
        <taxon>Chaetothyriales</taxon>
        <taxon>Herpotrichiellaceae</taxon>
        <taxon>Phialophora</taxon>
    </lineage>
</organism>
<dbReference type="HOGENOM" id="CLU_834198_0_0_1"/>
<dbReference type="STRING" id="5601.A0A0D2GH36"/>
<keyword evidence="3" id="KW-0560">Oxidoreductase</keyword>
<evidence type="ECO:0000256" key="1">
    <source>
        <dbReference type="ARBA" id="ARBA00006484"/>
    </source>
</evidence>
<keyword evidence="5" id="KW-1185">Reference proteome</keyword>
<evidence type="ECO:0000256" key="3">
    <source>
        <dbReference type="ARBA" id="ARBA00023002"/>
    </source>
</evidence>
<dbReference type="InterPro" id="IPR036291">
    <property type="entry name" value="NAD(P)-bd_dom_sf"/>
</dbReference>
<gene>
    <name evidence="4" type="ORF">PV04_03703</name>
</gene>